<comment type="caution">
    <text evidence="5">The sequence shown here is derived from an EMBL/GenBank/DDBJ whole genome shotgun (WGS) entry which is preliminary data.</text>
</comment>
<sequence>MTKLRDIFEKPVDRAIEGVIKADDEASLRIELEEYVITNEIERQLERFLDAYNNYETANGVWISGFFGSGKSHLLKMLALLLENRDVGGSLAYELFKKKCADNEILAADLRKAVSIPSKSILFNIDQKADVISKEQIDALLSVFQKVFDEMCGYYGKQPHIAQFERDLDSRGVLEKFRAAYQSITGKLWERGREQALLESANVAKAYAQATGADATEGQGILTRYRQDFRSSIEDFADKVKAYIDAQQPGFRLNFFVDEVGQYIADNVKLMTNLQTIAESLNTKCRGRAWIVVTAQQDMGAVIGDMNHRQENDFSKIQARFANRMPLNSADVAEVIQKRLLKKTETGISDLSDLYHREANNLKTLFDFSDGSIRLENFRDRDHFIHSYPFVPYQYPLFQLAIQNLSQHNAFEGKHSSVGERSMLGVFQEVAVRLADIPVGGIATFDQMFEGIRTALKSNVQQSILIAEKNLGDEFATRILKALFLVKYVKAFKPTARNISILMLDWLDVDLTKHKRYVEEALSLLEQNTYIQRNGELFEFLTDEEKDVEQEIKAIEVDTAEIAKELEILIFDGVIKSRKLRHEASSQEYSFARYLDDRPLGRDYEVAINVITPFHEQSGNAEAIAMRTMSRDELAIALNADARFVTDLMMFKRTDKYVRQARAVAQQPTIERIIREKGEQNSSRQRDLTLRARSLLADARLFVRGEEIEVRSEDPQVRIERAFQTLVDKVHVNLGMLRGVAYSENEIGKFLAKGSDGMFGGGDAKLTEAEQEILNYAQANARTGIRTTVKSILERFERKPYGWSYAAILCTTASLIGRGKIEARQDGSPLEGEALQRGLQNSHAHGNIVLELQVEFTPAQTRKLKEFYGEFFDSQPAGSEGKALGLETAEAFAALKNELAVLEAQSSRYPFLAALTQVREAVREVTGKPYAWYVQELGRHEDGLLDLKESILDPVRRFMGGSQKKIYDEARTYLSDQGANFGYGGDDKAGSIRAVLDDPDCLKGNAIQQIRSTLDSLKAEVDARIVAERKAALSVVEALREKLRALPEYSALADPDRRQIEAGFAGVLETIEKSSLIAVVRERVNGFKLTAYPALLGRVTAPAPKPTREAAGVGDEQQGFRDGGSRTSAPTPLLTEYVAASALRVAYAKPFLVDERDVDAYLNTLRATLIAEIRAGKRITI</sequence>
<evidence type="ECO:0000313" key="5">
    <source>
        <dbReference type="EMBL" id="MVT66118.1"/>
    </source>
</evidence>
<protein>
    <submittedName>
        <fullName evidence="5">BREX system P-loop protein BrxC</fullName>
    </submittedName>
</protein>
<dbReference type="EMBL" id="WQNF01000007">
    <property type="protein sequence ID" value="MVT66118.1"/>
    <property type="molecule type" value="Genomic_DNA"/>
</dbReference>
<proteinExistence type="predicted"/>
<dbReference type="InterPro" id="IPR027417">
    <property type="entry name" value="P-loop_NTPase"/>
</dbReference>
<name>A0A844SGL2_9BRAD</name>
<dbReference type="InterPro" id="IPR058038">
    <property type="entry name" value="BREX_BrxC_wHTH"/>
</dbReference>
<dbReference type="Proteomes" id="UP000436468">
    <property type="component" value="Unassembled WGS sequence"/>
</dbReference>
<feature type="region of interest" description="Disordered" evidence="1">
    <location>
        <begin position="1103"/>
        <end position="1128"/>
    </location>
</feature>
<keyword evidence="6" id="KW-1185">Reference proteome</keyword>
<dbReference type="SUPFAM" id="SSF52540">
    <property type="entry name" value="P-loop containing nucleoside triphosphate hydrolases"/>
    <property type="match status" value="1"/>
</dbReference>
<dbReference type="Pfam" id="PF25792">
    <property type="entry name" value="BREX_BrxC_helical"/>
    <property type="match status" value="1"/>
</dbReference>
<feature type="domain" description="Probable ATP-binding protein BrxC winged helix-turn-helix" evidence="2">
    <location>
        <begin position="763"/>
        <end position="832"/>
    </location>
</feature>
<evidence type="ECO:0000256" key="1">
    <source>
        <dbReference type="SAM" id="MobiDB-lite"/>
    </source>
</evidence>
<dbReference type="RefSeq" id="WP_157343672.1">
    <property type="nucleotide sequence ID" value="NZ_WQNF01000007.1"/>
</dbReference>
<dbReference type="Pfam" id="PF25791">
    <property type="entry name" value="WHD_BREX_BrxC"/>
    <property type="match status" value="1"/>
</dbReference>
<dbReference type="InterPro" id="IPR047679">
    <property type="entry name" value="BREX_BrxC"/>
</dbReference>
<dbReference type="AlphaFoldDB" id="A0A844SGL2"/>
<accession>A0A844SGL2</accession>
<feature type="domain" description="Probable ATP-binding protein BrxC alpha-helical" evidence="3">
    <location>
        <begin position="861"/>
        <end position="980"/>
    </location>
</feature>
<evidence type="ECO:0000259" key="4">
    <source>
        <dbReference type="Pfam" id="PF25796"/>
    </source>
</evidence>
<gene>
    <name evidence="5" type="primary">brxC</name>
    <name evidence="5" type="ORF">GPL21_13485</name>
</gene>
<organism evidence="5 6">
    <name type="scientific">Bradyrhizobium pachyrhizi</name>
    <dbReference type="NCBI Taxonomy" id="280333"/>
    <lineage>
        <taxon>Bacteria</taxon>
        <taxon>Pseudomonadati</taxon>
        <taxon>Pseudomonadota</taxon>
        <taxon>Alphaproteobacteria</taxon>
        <taxon>Hyphomicrobiales</taxon>
        <taxon>Nitrobacteraceae</taxon>
        <taxon>Bradyrhizobium</taxon>
    </lineage>
</organism>
<evidence type="ECO:0000313" key="6">
    <source>
        <dbReference type="Proteomes" id="UP000436468"/>
    </source>
</evidence>
<evidence type="ECO:0000259" key="2">
    <source>
        <dbReference type="Pfam" id="PF25791"/>
    </source>
</evidence>
<dbReference type="InterPro" id="IPR058037">
    <property type="entry name" value="BREX_BrxC_helical"/>
</dbReference>
<dbReference type="Pfam" id="PF25796">
    <property type="entry name" value="BREX_BrxC_4th"/>
    <property type="match status" value="1"/>
</dbReference>
<dbReference type="InterPro" id="IPR058036">
    <property type="entry name" value="BREX_BrxC_4th"/>
</dbReference>
<feature type="domain" description="Probable ATP-binding protein BrxC 4th six-stranded beta-sheet" evidence="4">
    <location>
        <begin position="555"/>
        <end position="726"/>
    </location>
</feature>
<reference evidence="5 6" key="1">
    <citation type="submission" date="2019-12" db="EMBL/GenBank/DDBJ databases">
        <title>Draft genome sequences Bradyrhizobium cajani AMBPC1010, Bradyrhizobium pachyrhizi AMBPC1040 and Bradyrhizobium yuanmingense ALSPC3051, three plant growth promoting strains isolated from nodules of Cajanus cajan L. in Dominican Republic.</title>
        <authorList>
            <person name="Flores-Felix J.D."/>
            <person name="Araujo J."/>
            <person name="Diaz-Alcantara C."/>
            <person name="Gonzalez-Andres F."/>
            <person name="Velazquez E."/>
        </authorList>
    </citation>
    <scope>NUCLEOTIDE SEQUENCE [LARGE SCALE GENOMIC DNA]</scope>
    <source>
        <strain evidence="5 6">1040</strain>
    </source>
</reference>
<dbReference type="NCBIfam" id="NF033441">
    <property type="entry name" value="BREX_BrxC"/>
    <property type="match status" value="1"/>
</dbReference>
<evidence type="ECO:0000259" key="3">
    <source>
        <dbReference type="Pfam" id="PF25792"/>
    </source>
</evidence>